<keyword evidence="5" id="KW-0808">Transferase</keyword>
<evidence type="ECO:0000313" key="6">
    <source>
        <dbReference type="Proteomes" id="UP000463961"/>
    </source>
</evidence>
<dbReference type="InterPro" id="IPR007269">
    <property type="entry name" value="ICMT_MeTrfase"/>
</dbReference>
<dbReference type="PANTHER" id="PTHR12714:SF9">
    <property type="entry name" value="PROTEIN-S-ISOPRENYLCYSTEINE O-METHYLTRANSFERASE"/>
    <property type="match status" value="1"/>
</dbReference>
<organism evidence="5 6">
    <name type="scientific">Fluviibacter phosphoraccumulans</name>
    <dbReference type="NCBI Taxonomy" id="1751046"/>
    <lineage>
        <taxon>Bacteria</taxon>
        <taxon>Pseudomonadati</taxon>
        <taxon>Pseudomonadota</taxon>
        <taxon>Betaproteobacteria</taxon>
        <taxon>Rhodocyclales</taxon>
        <taxon>Fluviibacteraceae</taxon>
        <taxon>Fluviibacter</taxon>
    </lineage>
</organism>
<dbReference type="GO" id="GO:0032259">
    <property type="term" value="P:methylation"/>
    <property type="evidence" value="ECO:0007669"/>
    <property type="project" value="UniProtKB-KW"/>
</dbReference>
<evidence type="ECO:0000256" key="3">
    <source>
        <dbReference type="ARBA" id="ARBA00022989"/>
    </source>
</evidence>
<accession>A0A679HSK1</accession>
<comment type="subcellular location">
    <subcellularLocation>
        <location evidence="1">Membrane</location>
        <topology evidence="1">Multi-pass membrane protein</topology>
    </subcellularLocation>
</comment>
<dbReference type="EMBL" id="AP022345">
    <property type="protein sequence ID" value="BBU69064.1"/>
    <property type="molecule type" value="Genomic_DNA"/>
</dbReference>
<evidence type="ECO:0000256" key="4">
    <source>
        <dbReference type="ARBA" id="ARBA00023136"/>
    </source>
</evidence>
<evidence type="ECO:0000256" key="1">
    <source>
        <dbReference type="ARBA" id="ARBA00004141"/>
    </source>
</evidence>
<sequence length="209" mass="24002">MVHDSNAYGLWGLVILNSAVFIMFAFSFFKPANSRDWRTFGTYSAFVVALFAEMYGFPLTIYALSGWLQTRYPNLDLMSHNSGHLWSTIFGEQGDPHFGVMHIISFALLAGGFYLLSSAWHVLYRAQRSNRFATTGPYSRIRHPQYVGFVLIMLGFLFQWPTILTVAMFPILVVMYARLGKQEEVEMVARFGQPYQDYLNSTPKFIPKF</sequence>
<gene>
    <name evidence="5" type="ORF">ICHIAU1_13470</name>
</gene>
<keyword evidence="4" id="KW-0472">Membrane</keyword>
<dbReference type="Pfam" id="PF04140">
    <property type="entry name" value="ICMT"/>
    <property type="match status" value="1"/>
</dbReference>
<dbReference type="Gene3D" id="1.20.120.1630">
    <property type="match status" value="1"/>
</dbReference>
<evidence type="ECO:0000313" key="5">
    <source>
        <dbReference type="EMBL" id="BBU69064.1"/>
    </source>
</evidence>
<dbReference type="Proteomes" id="UP000463961">
    <property type="component" value="Chromosome"/>
</dbReference>
<keyword evidence="5" id="KW-0489">Methyltransferase</keyword>
<dbReference type="AlphaFoldDB" id="A0A679HSK1"/>
<name>A0A679HSK1_9RHOO</name>
<keyword evidence="3" id="KW-1133">Transmembrane helix</keyword>
<keyword evidence="2" id="KW-0812">Transmembrane</keyword>
<proteinExistence type="predicted"/>
<dbReference type="GO" id="GO:0004671">
    <property type="term" value="F:protein C-terminal S-isoprenylcysteine carboxyl O-methyltransferase activity"/>
    <property type="evidence" value="ECO:0007669"/>
    <property type="project" value="InterPro"/>
</dbReference>
<dbReference type="PANTHER" id="PTHR12714">
    <property type="entry name" value="PROTEIN-S ISOPRENYLCYSTEINE O-METHYLTRANSFERASE"/>
    <property type="match status" value="1"/>
</dbReference>
<reference evidence="6" key="1">
    <citation type="submission" date="2020-01" db="EMBL/GenBank/DDBJ databases">
        <title>Phosphoaccumulans saitamaens gen. nov., sp. nov., a polyphosphate accumulating bacterium isolated from surface river water.</title>
        <authorList>
            <person name="Watanabe K."/>
            <person name="Suda W."/>
        </authorList>
    </citation>
    <scope>NUCLEOTIDE SEQUENCE [LARGE SCALE GENOMIC DNA]</scope>
    <source>
        <strain evidence="6">ICHIAU1</strain>
    </source>
</reference>
<dbReference type="OrthoDB" id="9789029at2"/>
<dbReference type="GO" id="GO:0016020">
    <property type="term" value="C:membrane"/>
    <property type="evidence" value="ECO:0007669"/>
    <property type="project" value="UniProtKB-SubCell"/>
</dbReference>
<keyword evidence="6" id="KW-1185">Reference proteome</keyword>
<protein>
    <submittedName>
        <fullName evidence="5">Isoprenylcysteine carboxyl methyltransferase</fullName>
    </submittedName>
</protein>
<dbReference type="RefSeq" id="WP_162050186.1">
    <property type="nucleotide sequence ID" value="NZ_AP019011.1"/>
</dbReference>
<evidence type="ECO:0000256" key="2">
    <source>
        <dbReference type="ARBA" id="ARBA00022692"/>
    </source>
</evidence>